<organism evidence="2 3">
    <name type="scientific">Mucilaginibacter ginsenosidivorans</name>
    <dbReference type="NCBI Taxonomy" id="398053"/>
    <lineage>
        <taxon>Bacteria</taxon>
        <taxon>Pseudomonadati</taxon>
        <taxon>Bacteroidota</taxon>
        <taxon>Sphingobacteriia</taxon>
        <taxon>Sphingobacteriales</taxon>
        <taxon>Sphingobacteriaceae</taxon>
        <taxon>Mucilaginibacter</taxon>
    </lineage>
</organism>
<feature type="transmembrane region" description="Helical" evidence="1">
    <location>
        <begin position="96"/>
        <end position="113"/>
    </location>
</feature>
<feature type="transmembrane region" description="Helical" evidence="1">
    <location>
        <begin position="32"/>
        <end position="50"/>
    </location>
</feature>
<dbReference type="EMBL" id="CP042436">
    <property type="protein sequence ID" value="QEC61500.1"/>
    <property type="molecule type" value="Genomic_DNA"/>
</dbReference>
<gene>
    <name evidence="2" type="ORF">FRZ54_02510</name>
</gene>
<evidence type="ECO:0000313" key="2">
    <source>
        <dbReference type="EMBL" id="QEC61500.1"/>
    </source>
</evidence>
<name>A0A5B8UQZ0_9SPHI</name>
<keyword evidence="3" id="KW-1185">Reference proteome</keyword>
<dbReference type="OrthoDB" id="1447802at2"/>
<dbReference type="RefSeq" id="WP_147030077.1">
    <property type="nucleotide sequence ID" value="NZ_CP042436.1"/>
</dbReference>
<protein>
    <recommendedName>
        <fullName evidence="4">Magnesium citrate secondary transporter</fullName>
    </recommendedName>
</protein>
<evidence type="ECO:0008006" key="4">
    <source>
        <dbReference type="Google" id="ProtNLM"/>
    </source>
</evidence>
<sequence>MRTLLNPWFVAGCVIWVIVYSFRRLAHPVPWINGYVDDFFAVPVIANLSLWFMRGAVIRSNYYVLSAWKVTFIVIYVSLVFEVLLPAFSKTYTGDWVDALLYAIGGVFFYFVMNKPALSKKPKA</sequence>
<dbReference type="KEGG" id="mgin:FRZ54_02510"/>
<feature type="transmembrane region" description="Helical" evidence="1">
    <location>
        <begin position="7"/>
        <end position="26"/>
    </location>
</feature>
<dbReference type="AlphaFoldDB" id="A0A5B8UQZ0"/>
<reference evidence="2 3" key="1">
    <citation type="journal article" date="2017" name="Curr. Microbiol.">
        <title>Mucilaginibacter ginsenosidivorans sp. nov., Isolated from Soil of Ginseng Field.</title>
        <authorList>
            <person name="Kim M.M."/>
            <person name="Siddiqi M.Z."/>
            <person name="Im W.T."/>
        </authorList>
    </citation>
    <scope>NUCLEOTIDE SEQUENCE [LARGE SCALE GENOMIC DNA]</scope>
    <source>
        <strain evidence="2 3">Gsoil 3017</strain>
    </source>
</reference>
<evidence type="ECO:0000256" key="1">
    <source>
        <dbReference type="SAM" id="Phobius"/>
    </source>
</evidence>
<keyword evidence="1" id="KW-0472">Membrane</keyword>
<accession>A0A5B8UQZ0</accession>
<evidence type="ECO:0000313" key="3">
    <source>
        <dbReference type="Proteomes" id="UP000321479"/>
    </source>
</evidence>
<dbReference type="Proteomes" id="UP000321479">
    <property type="component" value="Chromosome"/>
</dbReference>
<proteinExistence type="predicted"/>
<keyword evidence="1" id="KW-1133">Transmembrane helix</keyword>
<feature type="transmembrane region" description="Helical" evidence="1">
    <location>
        <begin position="62"/>
        <end position="84"/>
    </location>
</feature>
<keyword evidence="1" id="KW-0812">Transmembrane</keyword>